<evidence type="ECO:0000256" key="2">
    <source>
        <dbReference type="PROSITE-ProRule" id="PRU00235"/>
    </source>
</evidence>
<feature type="repeat" description="RCC1" evidence="2">
    <location>
        <begin position="154"/>
        <end position="227"/>
    </location>
</feature>
<dbReference type="InterPro" id="IPR009091">
    <property type="entry name" value="RCC1/BLIP-II"/>
</dbReference>
<dbReference type="Gene3D" id="2.130.10.30">
    <property type="entry name" value="Regulator of chromosome condensation 1/beta-lactamase-inhibitor protein II"/>
    <property type="match status" value="2"/>
</dbReference>
<reference evidence="4 5" key="1">
    <citation type="submission" date="2014-05" db="EMBL/GenBank/DDBJ databases">
        <title>Draft genome sequence of a rare smut relative, Tilletiaria anomala UBC 951.</title>
        <authorList>
            <consortium name="DOE Joint Genome Institute"/>
            <person name="Toome M."/>
            <person name="Kuo A."/>
            <person name="Henrissat B."/>
            <person name="Lipzen A."/>
            <person name="Tritt A."/>
            <person name="Yoshinaga Y."/>
            <person name="Zane M."/>
            <person name="Barry K."/>
            <person name="Grigoriev I.V."/>
            <person name="Spatafora J.W."/>
            <person name="Aimea M.C."/>
        </authorList>
    </citation>
    <scope>NUCLEOTIDE SEQUENCE [LARGE SCALE GENOMIC DNA]</scope>
    <source>
        <strain evidence="4 5">UBC 951</strain>
    </source>
</reference>
<keyword evidence="1" id="KW-0677">Repeat</keyword>
<dbReference type="GeneID" id="25265935"/>
<proteinExistence type="predicted"/>
<accession>A0A066W8M7</accession>
<feature type="compositionally biased region" description="Basic and acidic residues" evidence="3">
    <location>
        <begin position="67"/>
        <end position="77"/>
    </location>
</feature>
<evidence type="ECO:0000256" key="1">
    <source>
        <dbReference type="ARBA" id="ARBA00022737"/>
    </source>
</evidence>
<dbReference type="Pfam" id="PF13540">
    <property type="entry name" value="RCC1_2"/>
    <property type="match status" value="1"/>
</dbReference>
<dbReference type="PRINTS" id="PR00633">
    <property type="entry name" value="RCCNDNSATION"/>
</dbReference>
<sequence length="508" mass="54498">MQRQRLLWAGSVLDRVSPYLQEVPKDWLAGIGIVQDADADIRFTHLAGSVSHSLLAYRTVPGAFSSSEEKAKSKENRATTIKDSGDQAPALKDEGHAKIIAIGRNTHGQLGLGFTSQESSWGMVQSDFEGKRIKSLHAANGSSFIVMELEDGSSALYAMGNHTSGQLGLGMLEEGARAAKADSGDAQLSLFPAPERVRIMSTAEGPGRLRIISVATGLDHVLILCEFPGHCFVERVILSSGINTDGQLGIKSATTRFRTHTLRRIDSSLFKLKDGDQIAGIAAGGDTSFAWSDSGRVWSWGNSEYGQAAHGKAIDRIDEPLEATEHLRSAGVKQVKHISAGGSFTTILDASGILFTVGYGPIGQGKDTIQALNPTPLPLPSVRFVASGLEYAAAVTEEGKLLAWGLDTMASRLAIDPPSRKPWPSFMRASRFTPDFSRSIDGDPADSPAFDATQSGGLQGMLRVYKPTHVHAKVKLENWDITDVACSGETLWVLAEDGKEPMGVWDTK</sequence>
<comment type="caution">
    <text evidence="4">The sequence shown here is derived from an EMBL/GenBank/DDBJ whole genome shotgun (WGS) entry which is preliminary data.</text>
</comment>
<protein>
    <submittedName>
        <fullName evidence="4">RCC1/BLIP-II</fullName>
    </submittedName>
</protein>
<dbReference type="InterPro" id="IPR051709">
    <property type="entry name" value="Ub-ligase/GTPase-reg"/>
</dbReference>
<evidence type="ECO:0000256" key="3">
    <source>
        <dbReference type="SAM" id="MobiDB-lite"/>
    </source>
</evidence>
<keyword evidence="5" id="KW-1185">Reference proteome</keyword>
<name>A0A066W8M7_TILAU</name>
<dbReference type="PANTHER" id="PTHR45622">
    <property type="entry name" value="UBIQUITIN-PROTEIN LIGASE E3A-RELATED"/>
    <property type="match status" value="1"/>
</dbReference>
<evidence type="ECO:0000313" key="5">
    <source>
        <dbReference type="Proteomes" id="UP000027361"/>
    </source>
</evidence>
<organism evidence="4 5">
    <name type="scientific">Tilletiaria anomala (strain ATCC 24038 / CBS 436.72 / UBC 951)</name>
    <dbReference type="NCBI Taxonomy" id="1037660"/>
    <lineage>
        <taxon>Eukaryota</taxon>
        <taxon>Fungi</taxon>
        <taxon>Dikarya</taxon>
        <taxon>Basidiomycota</taxon>
        <taxon>Ustilaginomycotina</taxon>
        <taxon>Exobasidiomycetes</taxon>
        <taxon>Georgefischeriales</taxon>
        <taxon>Tilletiariaceae</taxon>
        <taxon>Tilletiaria</taxon>
    </lineage>
</organism>
<dbReference type="InParanoid" id="A0A066W8M7"/>
<dbReference type="SUPFAM" id="SSF50985">
    <property type="entry name" value="RCC1/BLIP-II"/>
    <property type="match status" value="1"/>
</dbReference>
<evidence type="ECO:0000313" key="4">
    <source>
        <dbReference type="EMBL" id="KDN48858.1"/>
    </source>
</evidence>
<dbReference type="RefSeq" id="XP_013244224.1">
    <property type="nucleotide sequence ID" value="XM_013388770.1"/>
</dbReference>
<dbReference type="InterPro" id="IPR000408">
    <property type="entry name" value="Reg_chr_condens"/>
</dbReference>
<dbReference type="OrthoDB" id="5370059at2759"/>
<dbReference type="HOGENOM" id="CLU_441597_0_0_1"/>
<dbReference type="Proteomes" id="UP000027361">
    <property type="component" value="Unassembled WGS sequence"/>
</dbReference>
<feature type="region of interest" description="Disordered" evidence="3">
    <location>
        <begin position="67"/>
        <end position="89"/>
    </location>
</feature>
<dbReference type="EMBL" id="JMSN01000023">
    <property type="protein sequence ID" value="KDN48858.1"/>
    <property type="molecule type" value="Genomic_DNA"/>
</dbReference>
<dbReference type="AlphaFoldDB" id="A0A066W8M7"/>
<gene>
    <name evidence="4" type="ORF">K437DRAFT_267518</name>
</gene>
<dbReference type="PROSITE" id="PS50012">
    <property type="entry name" value="RCC1_3"/>
    <property type="match status" value="2"/>
</dbReference>
<dbReference type="STRING" id="1037660.A0A066W8M7"/>
<dbReference type="PANTHER" id="PTHR45622:SF58">
    <property type="entry name" value="REGULATOR OF CHROMOSOME CONDENSATION DOMAIN-CONTAINING PROTEIN"/>
    <property type="match status" value="1"/>
</dbReference>
<feature type="repeat" description="RCC1" evidence="2">
    <location>
        <begin position="295"/>
        <end position="351"/>
    </location>
</feature>